<name>A0A0G4FZH6_9ALVE</name>
<feature type="compositionally biased region" description="Basic and acidic residues" evidence="1">
    <location>
        <begin position="238"/>
        <end position="258"/>
    </location>
</feature>
<feature type="compositionally biased region" description="Polar residues" evidence="1">
    <location>
        <begin position="262"/>
        <end position="273"/>
    </location>
</feature>
<protein>
    <submittedName>
        <fullName evidence="3">Uncharacterized protein</fullName>
    </submittedName>
</protein>
<dbReference type="EMBL" id="CDMZ01000764">
    <property type="protein sequence ID" value="CEM21025.1"/>
    <property type="molecule type" value="Genomic_DNA"/>
</dbReference>
<feature type="compositionally biased region" description="Low complexity" evidence="1">
    <location>
        <begin position="218"/>
        <end position="230"/>
    </location>
</feature>
<evidence type="ECO:0000256" key="1">
    <source>
        <dbReference type="SAM" id="MobiDB-lite"/>
    </source>
</evidence>
<keyword evidence="2" id="KW-0812">Transmembrane</keyword>
<keyword evidence="2" id="KW-1133">Transmembrane helix</keyword>
<feature type="compositionally biased region" description="Basic and acidic residues" evidence="1">
    <location>
        <begin position="152"/>
        <end position="164"/>
    </location>
</feature>
<keyword evidence="2" id="KW-0472">Membrane</keyword>
<feature type="region of interest" description="Disordered" evidence="1">
    <location>
        <begin position="314"/>
        <end position="395"/>
    </location>
</feature>
<evidence type="ECO:0000256" key="2">
    <source>
        <dbReference type="SAM" id="Phobius"/>
    </source>
</evidence>
<feature type="compositionally biased region" description="Low complexity" evidence="1">
    <location>
        <begin position="141"/>
        <end position="151"/>
    </location>
</feature>
<dbReference type="VEuPathDB" id="CryptoDB:Cvel_19540"/>
<feature type="region of interest" description="Disordered" evidence="1">
    <location>
        <begin position="124"/>
        <end position="298"/>
    </location>
</feature>
<feature type="compositionally biased region" description="Pro residues" evidence="1">
    <location>
        <begin position="316"/>
        <end position="326"/>
    </location>
</feature>
<feature type="compositionally biased region" description="Basic and acidic residues" evidence="1">
    <location>
        <begin position="193"/>
        <end position="213"/>
    </location>
</feature>
<gene>
    <name evidence="3" type="ORF">Cvel_19540</name>
</gene>
<evidence type="ECO:0000313" key="3">
    <source>
        <dbReference type="EMBL" id="CEM21025.1"/>
    </source>
</evidence>
<proteinExistence type="predicted"/>
<sequence>MSFLFSANSSWPDVGVFSASFTGRQSEGRPLVERLVTLCWECLLEFLLSGPRNRVERYAKSRVDVCNPFSTEEANEALSGYSYTGSPQSTKSCTMNASFEILPVVLLVVAEILAISKLTAQAAGAQEGPAGAVDERERGGRVPAVRAGAAVQEREGHQTFEAEPRGASVNGGGVRGQSGASKERRASFSLEEAEPHANLKQKARERDEARAVGEGRGSSPSPSAPASSHLSSRRKGGWKKERERDRHAQKEAQAENRIADCPQSQRACKSQETPSSSSLLSLSPCSSSSSSSSAIGEAHNSVWSARLIPRRQSPTLPLPLPLPLSNPPTNISCGGEEEEEVEEKGQAETADAMQADERPPPSGPKPPEVQEADEPFSPGPPSSSATSPSSADRKVFEREGGGGLRLARAASICVAVGRSFVSSSSSGATKHHRTDCRQRGCGRAYVGFKKEGVSWRGTTTQPQHHVPTSHIQAAREMVQKKRSIRIPRVLDGWGDTDGGNEDGGVWAANPFRQPEMTLSRLWLDFYESNVPKDLPQAGLMLFLWRLAFEIAFFLWGDWLCVVMGIFVIPHGLCWLAGWCRGWRDLLYEVWEQSSDSLISSCTLWGIWLSRTWAVCSCLLMAVA</sequence>
<dbReference type="AlphaFoldDB" id="A0A0G4FZH6"/>
<reference evidence="3" key="1">
    <citation type="submission" date="2014-11" db="EMBL/GenBank/DDBJ databases">
        <authorList>
            <person name="Otto D Thomas"/>
            <person name="Naeem Raeece"/>
        </authorList>
    </citation>
    <scope>NUCLEOTIDE SEQUENCE</scope>
</reference>
<feature type="compositionally biased region" description="Low complexity" evidence="1">
    <location>
        <begin position="274"/>
        <end position="293"/>
    </location>
</feature>
<organism evidence="3">
    <name type="scientific">Chromera velia CCMP2878</name>
    <dbReference type="NCBI Taxonomy" id="1169474"/>
    <lineage>
        <taxon>Eukaryota</taxon>
        <taxon>Sar</taxon>
        <taxon>Alveolata</taxon>
        <taxon>Colpodellida</taxon>
        <taxon>Chromeraceae</taxon>
        <taxon>Chromera</taxon>
    </lineage>
</organism>
<accession>A0A0G4FZH6</accession>
<feature type="transmembrane region" description="Helical" evidence="2">
    <location>
        <begin position="550"/>
        <end position="577"/>
    </location>
</feature>